<dbReference type="RefSeq" id="WP_015280871.1">
    <property type="nucleotide sequence ID" value="NC_019940.1"/>
</dbReference>
<dbReference type="KEGG" id="tmb:Thimo_1965"/>
<keyword evidence="3" id="KW-1185">Reference proteome</keyword>
<dbReference type="EMBL" id="CP003051">
    <property type="protein sequence ID" value="AGA90730.1"/>
    <property type="molecule type" value="Genomic_DNA"/>
</dbReference>
<dbReference type="OrthoDB" id="5523335at2"/>
<reference evidence="2 3" key="1">
    <citation type="submission" date="2011-09" db="EMBL/GenBank/DDBJ databases">
        <title>Complete sequence of chromosome of Thioflavicoccus mobilis 8321.</title>
        <authorList>
            <consortium name="US DOE Joint Genome Institute"/>
            <person name="Lucas S."/>
            <person name="Han J."/>
            <person name="Lapidus A."/>
            <person name="Cheng J.-F."/>
            <person name="Goodwin L."/>
            <person name="Pitluck S."/>
            <person name="Peters L."/>
            <person name="Ovchinnikova G."/>
            <person name="Lu M."/>
            <person name="Detter J.C."/>
            <person name="Han C."/>
            <person name="Tapia R."/>
            <person name="Land M."/>
            <person name="Hauser L."/>
            <person name="Kyrpides N."/>
            <person name="Ivanova N."/>
            <person name="Pagani I."/>
            <person name="Vogl K."/>
            <person name="Liu Z."/>
            <person name="Imhoff J."/>
            <person name="Thiel V."/>
            <person name="Frigaard N.-U."/>
            <person name="Bryant D."/>
            <person name="Woyke T."/>
        </authorList>
    </citation>
    <scope>NUCLEOTIDE SEQUENCE [LARGE SCALE GENOMIC DNA]</scope>
    <source>
        <strain evidence="2 3">8321</strain>
    </source>
</reference>
<dbReference type="Proteomes" id="UP000010816">
    <property type="component" value="Chromosome"/>
</dbReference>
<evidence type="ECO:0000313" key="2">
    <source>
        <dbReference type="EMBL" id="AGA90730.1"/>
    </source>
</evidence>
<organism evidence="2 3">
    <name type="scientific">Thioflavicoccus mobilis 8321</name>
    <dbReference type="NCBI Taxonomy" id="765912"/>
    <lineage>
        <taxon>Bacteria</taxon>
        <taxon>Pseudomonadati</taxon>
        <taxon>Pseudomonadota</taxon>
        <taxon>Gammaproteobacteria</taxon>
        <taxon>Chromatiales</taxon>
        <taxon>Chromatiaceae</taxon>
        <taxon>Thioflavicoccus</taxon>
    </lineage>
</organism>
<dbReference type="STRING" id="765912.Thimo_1965"/>
<feature type="coiled-coil region" evidence="1">
    <location>
        <begin position="614"/>
        <end position="641"/>
    </location>
</feature>
<sequence length="956" mass="108730">MIFKRFLKKKPIGGPGEEDQALLSRTARESDDVTARRDACRRLMALRELREIAASDPDPGVRDIAQARLRNLVCGTEEPGLPLAERLHEVAVANDPRLLEAIATTANEGEVRRSAIDRIGTPSVLTACALRDPLASNRRAAIERLADKAALEQITRQIGKKDKRVYRLAREKLRAIAEQESLPLKIRSQCSELCERVERLGRHGNWEQDRGLLDCIERDWAPLQPRADDELRTRYEVARERFLADYAAYRESQAELLAEAHRQDARRTLLHALLAELAAASESDDDATLKALRERALRIREDDTVTLPEAEKAELDRRLGQSLTDLARHQERLADRRRRQGRARTLHTKITERLAQTQPLDLAKTQPLLKEAQTLLGEEILAAEQARALRDDLAGLEQRIEKQRHHAEHRLAEVPNKIESLTEALTDGELKRAEPLLQSLQAAIDLAQASNLPSTAYAEAQHQIQQAAPRVKELQGWRRWGAEQQRAALCQDIDALLASDAPPETLAPRLREIQRSWKALDQGGSPADQRRWQRFHTAAEQVYERCRPYLEQQATEREANRQARERLCEDLERFLAQVDWERMDWKKAVKAAREMHRNWAAIGPVEGRHRKGLERRFRNAIKQLDQRLDAERKRNRRFREELIAEVAALVEHSDLDRAIEATKECQRRWHTTVAGRKADENALWQRFRDACDAVFGRRRAQLEARDAELNDNLAVRTAICDEAQTLAEADAPPAQIETLLRELDGRWRESAPLPVPRGAAHDLDRRWRAARQGILERLRVQRDAERRASLDLLARQAELCTRLEQALITEDSATLDLTAIKTKWSALPRQTEETLQTAIGARFATALALLERGDPIPDEVLDENHQEREVLCLQLEILAKVDSPAELADERLAFQVSRLTERMAAGEKDPLANAAGLLSKWYLCGPFPAAPQLEERFAGARDALASSERREEVEAA</sequence>
<evidence type="ECO:0000313" key="3">
    <source>
        <dbReference type="Proteomes" id="UP000010816"/>
    </source>
</evidence>
<dbReference type="PATRIC" id="fig|765912.4.peg.1925"/>
<evidence type="ECO:0000256" key="1">
    <source>
        <dbReference type="SAM" id="Coils"/>
    </source>
</evidence>
<name>L0GZC7_9GAMM</name>
<dbReference type="HOGENOM" id="CLU_013017_0_0_6"/>
<proteinExistence type="predicted"/>
<accession>L0GZC7</accession>
<dbReference type="InterPro" id="IPR007139">
    <property type="entry name" value="DUF349"/>
</dbReference>
<protein>
    <submittedName>
        <fullName evidence="2">Small-conductance mechanosensitive channel</fullName>
    </submittedName>
</protein>
<gene>
    <name evidence="2" type="ORF">Thimo_1965</name>
</gene>
<dbReference type="eggNOG" id="COG1196">
    <property type="taxonomic scope" value="Bacteria"/>
</dbReference>
<dbReference type="AlphaFoldDB" id="L0GZC7"/>
<dbReference type="Pfam" id="PF03993">
    <property type="entry name" value="DUF349"/>
    <property type="match status" value="3"/>
</dbReference>
<keyword evidence="1" id="KW-0175">Coiled coil</keyword>